<keyword evidence="1" id="KW-1133">Transmembrane helix</keyword>
<name>A0A9D2KMZ5_9FIRM</name>
<feature type="chain" id="PRO_5038626463" description="Oligoendopeptidase F" evidence="2">
    <location>
        <begin position="30"/>
        <end position="645"/>
    </location>
</feature>
<feature type="signal peptide" evidence="2">
    <location>
        <begin position="1"/>
        <end position="29"/>
    </location>
</feature>
<dbReference type="AlphaFoldDB" id="A0A9D2KMZ5"/>
<evidence type="ECO:0008006" key="5">
    <source>
        <dbReference type="Google" id="ProtNLM"/>
    </source>
</evidence>
<gene>
    <name evidence="3" type="ORF">IAA07_05775</name>
</gene>
<keyword evidence="1" id="KW-0812">Transmembrane</keyword>
<feature type="transmembrane region" description="Helical" evidence="1">
    <location>
        <begin position="603"/>
        <end position="625"/>
    </location>
</feature>
<evidence type="ECO:0000313" key="4">
    <source>
        <dbReference type="Proteomes" id="UP000823900"/>
    </source>
</evidence>
<keyword evidence="2" id="KW-0732">Signal</keyword>
<dbReference type="SUPFAM" id="SSF55486">
    <property type="entry name" value="Metalloproteases ('zincins'), catalytic domain"/>
    <property type="match status" value="1"/>
</dbReference>
<organism evidence="3 4">
    <name type="scientific">Candidatus Lachnoclostridium stercoravium</name>
    <dbReference type="NCBI Taxonomy" id="2838633"/>
    <lineage>
        <taxon>Bacteria</taxon>
        <taxon>Bacillati</taxon>
        <taxon>Bacillota</taxon>
        <taxon>Clostridia</taxon>
        <taxon>Lachnospirales</taxon>
        <taxon>Lachnospiraceae</taxon>
    </lineage>
</organism>
<dbReference type="EMBL" id="DWZA01000053">
    <property type="protein sequence ID" value="HJA71078.1"/>
    <property type="molecule type" value="Genomic_DNA"/>
</dbReference>
<proteinExistence type="predicted"/>
<sequence length="645" mass="73976">MIRKNCSIRKRSLALAAAFCIAFTGTAYGAGAPEEGWYQETYHSDKDYSEMKYEGFDRSKLDGLLDELERILDSCEAGRETTIVNLYWEISSQIDWLLTQKQLNSLIYYKDATNEEAQIREQELNQIVNEAGDRTYTVLKRVLDSPYHDVLAAEIGESGLEQLEAYEPMTEREFELQEQETKLVQEYNEAVLASYTAVVDGEEWTTERYNEEPPEDYGKDLAVYKALMVEKNQAAGEIYQEMVQVRNEIAREQGYDNFAEYAYEEIYQRDFSTEDIQSVYKEVKEYIVPLLNDLTIASSMTDLEALVEATADKTGEEILDEIEPFIGQVHPALAEAFVFMREHHLYDIEADEKKLNVGFTTSLPSYGVPFIFNKPYGYYADYKTMIHEFGHYNQQFHSTEQSLWETSRMDVYEIHSQGLEVLFYPYAEELFGDGGETFQYETIGGMLYSIREGCLYDEFQNQVYSSPDMTLEEINQTFLRLSSEYGYQYEEGEDQAYSWVEVPHTFESPMYYIGYATSALAALDIWTESLEDREAAVDKYMRMTQIGGSEPFCKVMEDSGFDDIFQEGVIGEMAFSIRDIMDIEEKMAEYTQQAEQGTEGSGIPAAAGTAIMAAAAILLVAAAVLTKKRRSRQEQEERTEDDGQE</sequence>
<protein>
    <recommendedName>
        <fullName evidence="5">Oligoendopeptidase F</fullName>
    </recommendedName>
</protein>
<evidence type="ECO:0000256" key="2">
    <source>
        <dbReference type="SAM" id="SignalP"/>
    </source>
</evidence>
<reference evidence="3" key="2">
    <citation type="submission" date="2021-04" db="EMBL/GenBank/DDBJ databases">
        <authorList>
            <person name="Gilroy R."/>
        </authorList>
    </citation>
    <scope>NUCLEOTIDE SEQUENCE</scope>
    <source>
        <strain evidence="3">CHK178-16964</strain>
    </source>
</reference>
<dbReference type="Proteomes" id="UP000823900">
    <property type="component" value="Unassembled WGS sequence"/>
</dbReference>
<comment type="caution">
    <text evidence="3">The sequence shown here is derived from an EMBL/GenBank/DDBJ whole genome shotgun (WGS) entry which is preliminary data.</text>
</comment>
<evidence type="ECO:0000313" key="3">
    <source>
        <dbReference type="EMBL" id="HJA71078.1"/>
    </source>
</evidence>
<keyword evidence="1" id="KW-0472">Membrane</keyword>
<evidence type="ECO:0000256" key="1">
    <source>
        <dbReference type="SAM" id="Phobius"/>
    </source>
</evidence>
<accession>A0A9D2KMZ5</accession>
<reference evidence="3" key="1">
    <citation type="journal article" date="2021" name="PeerJ">
        <title>Extensive microbial diversity within the chicken gut microbiome revealed by metagenomics and culture.</title>
        <authorList>
            <person name="Gilroy R."/>
            <person name="Ravi A."/>
            <person name="Getino M."/>
            <person name="Pursley I."/>
            <person name="Horton D.L."/>
            <person name="Alikhan N.F."/>
            <person name="Baker D."/>
            <person name="Gharbi K."/>
            <person name="Hall N."/>
            <person name="Watson M."/>
            <person name="Adriaenssens E.M."/>
            <person name="Foster-Nyarko E."/>
            <person name="Jarju S."/>
            <person name="Secka A."/>
            <person name="Antonio M."/>
            <person name="Oren A."/>
            <person name="Chaudhuri R.R."/>
            <person name="La Ragione R."/>
            <person name="Hildebrand F."/>
            <person name="Pallen M.J."/>
        </authorList>
    </citation>
    <scope>NUCLEOTIDE SEQUENCE</scope>
    <source>
        <strain evidence="3">CHK178-16964</strain>
    </source>
</reference>
<dbReference type="Gene3D" id="1.10.1370.30">
    <property type="match status" value="1"/>
</dbReference>